<proteinExistence type="predicted"/>
<reference evidence="1 2" key="1">
    <citation type="submission" date="2015-03" db="EMBL/GenBank/DDBJ databases">
        <authorList>
            <person name="Krishnan R."/>
            <person name="Midha S."/>
            <person name="Patil P.B."/>
            <person name="Rameshkumar N."/>
        </authorList>
    </citation>
    <scope>NUCLEOTIDE SEQUENCE [LARGE SCALE GENOMIC DNA]</scope>
    <source>
        <strain evidence="1 2">L1E11</strain>
    </source>
</reference>
<organism evidence="1 2">
    <name type="scientific">Pokkaliibacter plantistimulans</name>
    <dbReference type="NCBI Taxonomy" id="1635171"/>
    <lineage>
        <taxon>Bacteria</taxon>
        <taxon>Pseudomonadati</taxon>
        <taxon>Pseudomonadota</taxon>
        <taxon>Gammaproteobacteria</taxon>
        <taxon>Oceanospirillales</taxon>
        <taxon>Balneatrichaceae</taxon>
        <taxon>Pokkaliibacter</taxon>
    </lineage>
</organism>
<dbReference type="Proteomes" id="UP000248090">
    <property type="component" value="Unassembled WGS sequence"/>
</dbReference>
<sequence>MPRFYFYKLLNLLDLFLFFQAGNITLVIVDKGDDRIQVAKAGHNPCYHGRMQGYNQRYGYNAGYRL</sequence>
<name>A0ABX5LQD0_9GAMM</name>
<dbReference type="EMBL" id="LAPT01000141">
    <property type="protein sequence ID" value="PXF28867.1"/>
    <property type="molecule type" value="Genomic_DNA"/>
</dbReference>
<evidence type="ECO:0000313" key="2">
    <source>
        <dbReference type="Proteomes" id="UP000248090"/>
    </source>
</evidence>
<evidence type="ECO:0000313" key="1">
    <source>
        <dbReference type="EMBL" id="PXF28867.1"/>
    </source>
</evidence>
<gene>
    <name evidence="1" type="ORF">WH50_24010</name>
</gene>
<accession>A0ABX5LQD0</accession>
<protein>
    <submittedName>
        <fullName evidence="1">Uncharacterized protein</fullName>
    </submittedName>
</protein>
<keyword evidence="2" id="KW-1185">Reference proteome</keyword>
<comment type="caution">
    <text evidence="1">The sequence shown here is derived from an EMBL/GenBank/DDBJ whole genome shotgun (WGS) entry which is preliminary data.</text>
</comment>